<dbReference type="AlphaFoldDB" id="A0A3R6WAK5"/>
<name>A0A3R6WAK5_9LACO</name>
<dbReference type="SUPFAM" id="SSF48208">
    <property type="entry name" value="Six-hairpin glycosidases"/>
    <property type="match status" value="1"/>
</dbReference>
<dbReference type="GO" id="GO:0005975">
    <property type="term" value="P:carbohydrate metabolic process"/>
    <property type="evidence" value="ECO:0007669"/>
    <property type="project" value="InterPro"/>
</dbReference>
<evidence type="ECO:0000313" key="1">
    <source>
        <dbReference type="EMBL" id="RHW51185.1"/>
    </source>
</evidence>
<organism evidence="1 2">
    <name type="scientific">Bombilactobacillus bombi</name>
    <dbReference type="NCBI Taxonomy" id="1303590"/>
    <lineage>
        <taxon>Bacteria</taxon>
        <taxon>Bacillati</taxon>
        <taxon>Bacillota</taxon>
        <taxon>Bacilli</taxon>
        <taxon>Lactobacillales</taxon>
        <taxon>Lactobacillaceae</taxon>
        <taxon>Bombilactobacillus</taxon>
    </lineage>
</organism>
<protein>
    <submittedName>
        <fullName evidence="1">Glycoside hydrolase</fullName>
    </submittedName>
</protein>
<dbReference type="GO" id="GO:0016787">
    <property type="term" value="F:hydrolase activity"/>
    <property type="evidence" value="ECO:0007669"/>
    <property type="project" value="UniProtKB-KW"/>
</dbReference>
<dbReference type="Gene3D" id="1.50.10.10">
    <property type="match status" value="1"/>
</dbReference>
<dbReference type="InterPro" id="IPR008928">
    <property type="entry name" value="6-hairpin_glycosidase_sf"/>
</dbReference>
<dbReference type="EMBL" id="QOCR01000002">
    <property type="protein sequence ID" value="RHW51185.1"/>
    <property type="molecule type" value="Genomic_DNA"/>
</dbReference>
<evidence type="ECO:0000313" key="2">
    <source>
        <dbReference type="Proteomes" id="UP000284109"/>
    </source>
</evidence>
<reference evidence="1 2" key="1">
    <citation type="submission" date="2018-07" db="EMBL/GenBank/DDBJ databases">
        <title>Genome sequences of six Lactobacillus spp. isolated from bumble bee guts.</title>
        <authorList>
            <person name="Motta E.V.S."/>
            <person name="Moran N.A."/>
        </authorList>
    </citation>
    <scope>NUCLEOTIDE SEQUENCE [LARGE SCALE GENOMIC DNA]</scope>
    <source>
        <strain evidence="1 2">BI-1.1</strain>
    </source>
</reference>
<comment type="caution">
    <text evidence="1">The sequence shown here is derived from an EMBL/GenBank/DDBJ whole genome shotgun (WGS) entry which is preliminary data.</text>
</comment>
<dbReference type="OrthoDB" id="2064370at2"/>
<dbReference type="Proteomes" id="UP000284109">
    <property type="component" value="Unassembled WGS sequence"/>
</dbReference>
<keyword evidence="2" id="KW-1185">Reference proteome</keyword>
<proteinExistence type="predicted"/>
<sequence>MKSIWNQPLNPNFNLEINNGIYTSLNQESFYAKKFPDSNFTIDVGNQKCLANLDEFGTVKELTFYQNNYRTEEKPGVWVNKNFVQTKNLIPKFLINGKMLNWNNAKHKIQWDLIEDVIPRYQHTFSQIRIRMLIFAPIYKNERISELIYVVQFENLSSNDLNIQLQLPTLYKNKYSDQANVDIFSNSPTNKNILLKAQQTKIFTFGYFNPDDINAYKIYQNNSWIQLLKSTINFFQQMWGNLELSDDQVTRMFHRAIIQAFNAQSINNKDEFVGGNWGSFPVTKRIWNKDLYYSSLVNILFDASIAKKSIIWFTKYSVKQPGSKFKGGVLHSLSNTLTPILLAGMYFNYSGDLSFFKSNSEIIQNAVNIIEEIIKTRKNDEPYLFKSIWLSDAYSLGKYHVGSNICMWLALKGLSQILCSLGWNKKSLEYSKLAENVQKDLFKYATINKGTKSQFLEGYSGNPHDPSHLCDKKYKKDILDQGLIFLTDVIENDQINLMMHDGEESDTTLMSFYHFTNNEDPTYQQTMDFAASNKNPTYSSQLQAIKWGDESGATFPGFMTIWASKLNNPIDGKEYLEELKKLLDIDGSWWWWPYKKHASYGDVVRNFGCGKCGWASGLFVVLFISRYLGISKIDNAVQLDLDSMNISYCWEKLRLGSSYLNINFNGQTLVINNLNNKKLKIVIIKNNVKQHIVIESKKIFKYKK</sequence>
<gene>
    <name evidence="1" type="ORF">DS831_03945</name>
</gene>
<dbReference type="RefSeq" id="WP_118900623.1">
    <property type="nucleotide sequence ID" value="NZ_QOCR01000002.1"/>
</dbReference>
<dbReference type="InterPro" id="IPR012341">
    <property type="entry name" value="6hp_glycosidase-like_sf"/>
</dbReference>
<keyword evidence="1" id="KW-0378">Hydrolase</keyword>
<accession>A0A3R6WAK5</accession>